<comment type="catalytic activity">
    <reaction evidence="1">
        <text>Endonucleolytic cleavage to 5'-phosphomonoester.</text>
        <dbReference type="EC" id="3.1.26.4"/>
    </reaction>
</comment>
<dbReference type="EC" id="3.1.26.4" evidence="3"/>
<dbReference type="GO" id="GO:0046872">
    <property type="term" value="F:metal ion binding"/>
    <property type="evidence" value="ECO:0007669"/>
    <property type="project" value="UniProtKB-KW"/>
</dbReference>
<evidence type="ECO:0000313" key="9">
    <source>
        <dbReference type="EMBL" id="SVB31477.1"/>
    </source>
</evidence>
<dbReference type="InterPro" id="IPR002156">
    <property type="entry name" value="RNaseH_domain"/>
</dbReference>
<evidence type="ECO:0000256" key="5">
    <source>
        <dbReference type="ARBA" id="ARBA00022723"/>
    </source>
</evidence>
<keyword evidence="7" id="KW-0378">Hydrolase</keyword>
<evidence type="ECO:0000256" key="2">
    <source>
        <dbReference type="ARBA" id="ARBA00005300"/>
    </source>
</evidence>
<dbReference type="EMBL" id="UINC01036864">
    <property type="protein sequence ID" value="SVB31477.1"/>
    <property type="molecule type" value="Genomic_DNA"/>
</dbReference>
<evidence type="ECO:0000256" key="6">
    <source>
        <dbReference type="ARBA" id="ARBA00022759"/>
    </source>
</evidence>
<dbReference type="AlphaFoldDB" id="A0A382D1N5"/>
<gene>
    <name evidence="9" type="ORF">METZ01_LOCUS184331</name>
</gene>
<dbReference type="PANTHER" id="PTHR10642">
    <property type="entry name" value="RIBONUCLEASE H1"/>
    <property type="match status" value="1"/>
</dbReference>
<dbReference type="CDD" id="cd09280">
    <property type="entry name" value="RNase_HI_eukaryote_like"/>
    <property type="match status" value="1"/>
</dbReference>
<dbReference type="GO" id="GO:0043137">
    <property type="term" value="P:DNA replication, removal of RNA primer"/>
    <property type="evidence" value="ECO:0007669"/>
    <property type="project" value="TreeGrafter"/>
</dbReference>
<sequence length="227" mass="25879">MDTLVLQTILQDISKTYNISFTELKKKYLNSDTRTRLKPKSKLPSTLTPTKRTKDTTEIIFTDGSCINNGKRNAYGGVGVYFGKNDTRNYAMPQTKPPSNQKGELVGILKALELSRLPNVIIYTDSRYSMKCVTSGKNGWIDNWKKTNSNPKLWKNSKGKSVKHAEIIAQIDSLQKTKQSVELRHVNSHQAEPIDKNSQKYFIWYGNDQADKLAKIGSDLYKKQKQR</sequence>
<dbReference type="PROSITE" id="PS50879">
    <property type="entry name" value="RNASE_H_1"/>
    <property type="match status" value="1"/>
</dbReference>
<evidence type="ECO:0000256" key="3">
    <source>
        <dbReference type="ARBA" id="ARBA00012180"/>
    </source>
</evidence>
<evidence type="ECO:0000256" key="7">
    <source>
        <dbReference type="ARBA" id="ARBA00022801"/>
    </source>
</evidence>
<dbReference type="Gene3D" id="3.30.420.10">
    <property type="entry name" value="Ribonuclease H-like superfamily/Ribonuclease H"/>
    <property type="match status" value="1"/>
</dbReference>
<dbReference type="InterPro" id="IPR050092">
    <property type="entry name" value="RNase_H"/>
</dbReference>
<evidence type="ECO:0000256" key="1">
    <source>
        <dbReference type="ARBA" id="ARBA00000077"/>
    </source>
</evidence>
<keyword evidence="6" id="KW-0255">Endonuclease</keyword>
<name>A0A382D1N5_9ZZZZ</name>
<evidence type="ECO:0000259" key="8">
    <source>
        <dbReference type="PROSITE" id="PS50879"/>
    </source>
</evidence>
<accession>A0A382D1N5</accession>
<dbReference type="SUPFAM" id="SSF53098">
    <property type="entry name" value="Ribonuclease H-like"/>
    <property type="match status" value="1"/>
</dbReference>
<dbReference type="GO" id="GO:0004523">
    <property type="term" value="F:RNA-DNA hybrid ribonuclease activity"/>
    <property type="evidence" value="ECO:0007669"/>
    <property type="project" value="UniProtKB-EC"/>
</dbReference>
<dbReference type="InterPro" id="IPR012337">
    <property type="entry name" value="RNaseH-like_sf"/>
</dbReference>
<dbReference type="InterPro" id="IPR036397">
    <property type="entry name" value="RNaseH_sf"/>
</dbReference>
<keyword evidence="4" id="KW-0540">Nuclease</keyword>
<dbReference type="Pfam" id="PF00075">
    <property type="entry name" value="RNase_H"/>
    <property type="match status" value="1"/>
</dbReference>
<proteinExistence type="inferred from homology"/>
<dbReference type="PANTHER" id="PTHR10642:SF26">
    <property type="entry name" value="RIBONUCLEASE H1"/>
    <property type="match status" value="1"/>
</dbReference>
<evidence type="ECO:0000256" key="4">
    <source>
        <dbReference type="ARBA" id="ARBA00022722"/>
    </source>
</evidence>
<protein>
    <recommendedName>
        <fullName evidence="3">ribonuclease H</fullName>
        <ecNumber evidence="3">3.1.26.4</ecNumber>
    </recommendedName>
</protein>
<dbReference type="GO" id="GO:0003676">
    <property type="term" value="F:nucleic acid binding"/>
    <property type="evidence" value="ECO:0007669"/>
    <property type="project" value="InterPro"/>
</dbReference>
<comment type="similarity">
    <text evidence="2">Belongs to the RNase H family.</text>
</comment>
<reference evidence="9" key="1">
    <citation type="submission" date="2018-05" db="EMBL/GenBank/DDBJ databases">
        <authorList>
            <person name="Lanie J.A."/>
            <person name="Ng W.-L."/>
            <person name="Kazmierczak K.M."/>
            <person name="Andrzejewski T.M."/>
            <person name="Davidsen T.M."/>
            <person name="Wayne K.J."/>
            <person name="Tettelin H."/>
            <person name="Glass J.I."/>
            <person name="Rusch D."/>
            <person name="Podicherti R."/>
            <person name="Tsui H.-C.T."/>
            <person name="Winkler M.E."/>
        </authorList>
    </citation>
    <scope>NUCLEOTIDE SEQUENCE</scope>
</reference>
<keyword evidence="5" id="KW-0479">Metal-binding</keyword>
<organism evidence="9">
    <name type="scientific">marine metagenome</name>
    <dbReference type="NCBI Taxonomy" id="408172"/>
    <lineage>
        <taxon>unclassified sequences</taxon>
        <taxon>metagenomes</taxon>
        <taxon>ecological metagenomes</taxon>
    </lineage>
</organism>
<feature type="domain" description="RNase H type-1" evidence="8">
    <location>
        <begin position="54"/>
        <end position="219"/>
    </location>
</feature>